<evidence type="ECO:0000256" key="4">
    <source>
        <dbReference type="ARBA" id="ARBA00022801"/>
    </source>
</evidence>
<dbReference type="GO" id="GO:0006742">
    <property type="term" value="P:NADP+ catabolic process"/>
    <property type="evidence" value="ECO:0007669"/>
    <property type="project" value="TreeGrafter"/>
</dbReference>
<evidence type="ECO:0000256" key="1">
    <source>
        <dbReference type="ARBA" id="ARBA00001946"/>
    </source>
</evidence>
<accession>A0A1G6WQD0</accession>
<dbReference type="Pfam" id="PF09296">
    <property type="entry name" value="NUDIX-like"/>
    <property type="match status" value="1"/>
</dbReference>
<evidence type="ECO:0000259" key="7">
    <source>
        <dbReference type="PROSITE" id="PS51462"/>
    </source>
</evidence>
<sequence length="310" mass="34584">MNLPPERSQRNLFTALALDRAGERREDAAWLAEAWLRGRVLCVDFEGRALLENGRLLHWPSTRFGEARPVDASFLGLEGEMPWFALPAQMGAEIDVPEHSQWLGLREAAAQLSTFESGLFAYAKALLLWQTRARFCGACGQPTVLRRAGHSARCTSRDCGLEVFPRLDAAIIVLVEHEGRCLLGRQAGWPAKRYSTLAGFVEPGESLEDAVRREVMEEAGVAVAHCQYHSSQPWPFPASLMLGFIAQASNAQIAIGEELEDARWFEPEVLIEAIEQGELRLPPPISVSRRLIEDWLESRGWPLPAHLALR</sequence>
<dbReference type="SUPFAM" id="SSF55811">
    <property type="entry name" value="Nudix"/>
    <property type="match status" value="1"/>
</dbReference>
<dbReference type="InterPro" id="IPR015375">
    <property type="entry name" value="NADH_PPase-like_N"/>
</dbReference>
<keyword evidence="3" id="KW-0479">Metal-binding</keyword>
<dbReference type="GO" id="GO:0035529">
    <property type="term" value="F:NADH pyrophosphatase activity"/>
    <property type="evidence" value="ECO:0007669"/>
    <property type="project" value="TreeGrafter"/>
</dbReference>
<dbReference type="GO" id="GO:0019677">
    <property type="term" value="P:NAD+ catabolic process"/>
    <property type="evidence" value="ECO:0007669"/>
    <property type="project" value="TreeGrafter"/>
</dbReference>
<dbReference type="InterPro" id="IPR020084">
    <property type="entry name" value="NUDIX_hydrolase_CS"/>
</dbReference>
<dbReference type="AlphaFoldDB" id="A0A1G6WQD0"/>
<dbReference type="OrthoDB" id="9791656at2"/>
<dbReference type="Proteomes" id="UP000199603">
    <property type="component" value="Unassembled WGS sequence"/>
</dbReference>
<dbReference type="Pfam" id="PF09297">
    <property type="entry name" value="Zn_ribbon_NUD"/>
    <property type="match status" value="1"/>
</dbReference>
<keyword evidence="6" id="KW-0520">NAD</keyword>
<dbReference type="RefSeq" id="WP_091242311.1">
    <property type="nucleotide sequence ID" value="NZ_FNAG01000005.1"/>
</dbReference>
<evidence type="ECO:0000256" key="6">
    <source>
        <dbReference type="ARBA" id="ARBA00023027"/>
    </source>
</evidence>
<dbReference type="InterPro" id="IPR050241">
    <property type="entry name" value="NAD-cap_RNA_hydrolase_NudC"/>
</dbReference>
<dbReference type="InterPro" id="IPR000086">
    <property type="entry name" value="NUDIX_hydrolase_dom"/>
</dbReference>
<dbReference type="GO" id="GO:0046872">
    <property type="term" value="F:metal ion binding"/>
    <property type="evidence" value="ECO:0007669"/>
    <property type="project" value="UniProtKB-KW"/>
</dbReference>
<dbReference type="CDD" id="cd03429">
    <property type="entry name" value="NUDIX_NADH_pyrophosphatase_Nudt13"/>
    <property type="match status" value="1"/>
</dbReference>
<dbReference type="InterPro" id="IPR049734">
    <property type="entry name" value="NudC-like_C"/>
</dbReference>
<dbReference type="PANTHER" id="PTHR42904">
    <property type="entry name" value="NUDIX HYDROLASE, NUDC SUBFAMILY"/>
    <property type="match status" value="1"/>
</dbReference>
<organism evidence="8 9">
    <name type="scientific">Aquimonas voraii</name>
    <dbReference type="NCBI Taxonomy" id="265719"/>
    <lineage>
        <taxon>Bacteria</taxon>
        <taxon>Pseudomonadati</taxon>
        <taxon>Pseudomonadota</taxon>
        <taxon>Gammaproteobacteria</taxon>
        <taxon>Lysobacterales</taxon>
        <taxon>Lysobacteraceae</taxon>
        <taxon>Aquimonas</taxon>
    </lineage>
</organism>
<dbReference type="PROSITE" id="PS51462">
    <property type="entry name" value="NUDIX"/>
    <property type="match status" value="1"/>
</dbReference>
<dbReference type="InterPro" id="IPR015376">
    <property type="entry name" value="Znr_NADH_PPase"/>
</dbReference>
<evidence type="ECO:0000313" key="9">
    <source>
        <dbReference type="Proteomes" id="UP000199603"/>
    </source>
</evidence>
<keyword evidence="4" id="KW-0378">Hydrolase</keyword>
<evidence type="ECO:0000256" key="2">
    <source>
        <dbReference type="ARBA" id="ARBA00012381"/>
    </source>
</evidence>
<gene>
    <name evidence="8" type="ORF">SAMN04488509_105117</name>
</gene>
<keyword evidence="9" id="KW-1185">Reference proteome</keyword>
<dbReference type="PANTHER" id="PTHR42904:SF8">
    <property type="entry name" value="NAD(+) DIPHOSPHATASE"/>
    <property type="match status" value="1"/>
</dbReference>
<dbReference type="Pfam" id="PF00293">
    <property type="entry name" value="NUDIX"/>
    <property type="match status" value="1"/>
</dbReference>
<keyword evidence="5" id="KW-0460">Magnesium</keyword>
<proteinExistence type="predicted"/>
<comment type="cofactor">
    <cofactor evidence="1">
        <name>Mg(2+)</name>
        <dbReference type="ChEBI" id="CHEBI:18420"/>
    </cofactor>
</comment>
<evidence type="ECO:0000256" key="5">
    <source>
        <dbReference type="ARBA" id="ARBA00022842"/>
    </source>
</evidence>
<protein>
    <recommendedName>
        <fullName evidence="2">NAD(+) diphosphatase</fullName>
        <ecNumber evidence="2">3.6.1.22</ecNumber>
    </recommendedName>
</protein>
<reference evidence="8 9" key="1">
    <citation type="submission" date="2016-10" db="EMBL/GenBank/DDBJ databases">
        <authorList>
            <person name="de Groot N.N."/>
        </authorList>
    </citation>
    <scope>NUCLEOTIDE SEQUENCE [LARGE SCALE GENOMIC DNA]</scope>
    <source>
        <strain evidence="8 9">DSM 16957</strain>
    </source>
</reference>
<dbReference type="Gene3D" id="3.90.79.20">
    <property type="match status" value="1"/>
</dbReference>
<dbReference type="Gene3D" id="3.90.79.10">
    <property type="entry name" value="Nucleoside Triphosphate Pyrophosphohydrolase"/>
    <property type="match status" value="1"/>
</dbReference>
<evidence type="ECO:0000313" key="8">
    <source>
        <dbReference type="EMBL" id="SDD68068.1"/>
    </source>
</evidence>
<feature type="domain" description="Nudix hydrolase" evidence="7">
    <location>
        <begin position="164"/>
        <end position="287"/>
    </location>
</feature>
<dbReference type="EC" id="3.6.1.22" evidence="2"/>
<dbReference type="InterPro" id="IPR015797">
    <property type="entry name" value="NUDIX_hydrolase-like_dom_sf"/>
</dbReference>
<dbReference type="EMBL" id="FNAG01000005">
    <property type="protein sequence ID" value="SDD68068.1"/>
    <property type="molecule type" value="Genomic_DNA"/>
</dbReference>
<dbReference type="PROSITE" id="PS00893">
    <property type="entry name" value="NUDIX_BOX"/>
    <property type="match status" value="1"/>
</dbReference>
<dbReference type="STRING" id="265719.SAMN04488509_105117"/>
<dbReference type="NCBIfam" id="NF001299">
    <property type="entry name" value="PRK00241.1"/>
    <property type="match status" value="1"/>
</dbReference>
<evidence type="ECO:0000256" key="3">
    <source>
        <dbReference type="ARBA" id="ARBA00022723"/>
    </source>
</evidence>
<dbReference type="GO" id="GO:0005829">
    <property type="term" value="C:cytosol"/>
    <property type="evidence" value="ECO:0007669"/>
    <property type="project" value="TreeGrafter"/>
</dbReference>
<name>A0A1G6WQD0_9GAMM</name>